<evidence type="ECO:0000256" key="2">
    <source>
        <dbReference type="ARBA" id="ARBA00022690"/>
    </source>
</evidence>
<dbReference type="Gramene" id="TraesRN1A0100115300.1">
    <property type="protein sequence ID" value="TraesRN1A0100115300.1"/>
    <property type="gene ID" value="TraesRN1A0100115300"/>
</dbReference>
<dbReference type="InterPro" id="IPR000864">
    <property type="entry name" value="Prot_inh_pot1"/>
</dbReference>
<dbReference type="Gramene" id="TraesLAC1A03G00014120.1">
    <property type="protein sequence ID" value="TraesLAC1A03G00014120.1.CDS1"/>
    <property type="gene ID" value="TraesLAC1A03G00014120"/>
</dbReference>
<evidence type="ECO:0000313" key="4">
    <source>
        <dbReference type="EnsemblPlants" id="TraesCS1A02G041600.1.cds1"/>
    </source>
</evidence>
<dbReference type="PANTHER" id="PTHR33091">
    <property type="entry name" value="PROTEIN, PUTATIVE, EXPRESSED-RELATED"/>
    <property type="match status" value="1"/>
</dbReference>
<accession>A0A3B5XUA8</accession>
<dbReference type="Gramene" id="TraesCS1A03G0098900.1">
    <property type="protein sequence ID" value="TraesCS1A03G0098900.1.CDS1"/>
    <property type="gene ID" value="TraesCS1A03G0098900"/>
</dbReference>
<protein>
    <submittedName>
        <fullName evidence="4">Uncharacterized protein</fullName>
    </submittedName>
</protein>
<dbReference type="PANTHER" id="PTHR33091:SF115">
    <property type="entry name" value="MBD DOMAIN-CONTAINING PROTEIN"/>
    <property type="match status" value="1"/>
</dbReference>
<dbReference type="Gramene" id="TraesSYM1A03G00013230.1">
    <property type="protein sequence ID" value="TraesSYM1A03G00013230.1.CDS1"/>
    <property type="gene ID" value="TraesSYM1A03G00013230"/>
</dbReference>
<dbReference type="AlphaFoldDB" id="A0A3B5XUA8"/>
<dbReference type="Gramene" id="TraesROB_scaffold_096137_01G000300.1">
    <property type="protein sequence ID" value="TraesROB_scaffold_096137_01G000300.1"/>
    <property type="gene ID" value="TraesROB_scaffold_096137_01G000300"/>
</dbReference>
<dbReference type="Proteomes" id="UP000019116">
    <property type="component" value="Chromosome 1A"/>
</dbReference>
<dbReference type="Gene3D" id="3.30.10.10">
    <property type="entry name" value="Trypsin Inhibitor V, subunit A"/>
    <property type="match status" value="1"/>
</dbReference>
<evidence type="ECO:0000256" key="1">
    <source>
        <dbReference type="ARBA" id="ARBA00008210"/>
    </source>
</evidence>
<dbReference type="GO" id="GO:0004867">
    <property type="term" value="F:serine-type endopeptidase inhibitor activity"/>
    <property type="evidence" value="ECO:0007669"/>
    <property type="project" value="UniProtKB-KW"/>
</dbReference>
<proteinExistence type="inferred from homology"/>
<dbReference type="SMR" id="A0A3B5XUA8"/>
<keyword evidence="3" id="KW-0722">Serine protease inhibitor</keyword>
<keyword evidence="5" id="KW-1185">Reference proteome</keyword>
<comment type="similarity">
    <text evidence="1">Belongs to the protease inhibitor I13 (potato type I serine protease inhibitor) family.</text>
</comment>
<name>A0A3B5XUA8_WHEAT</name>
<dbReference type="GO" id="GO:0009611">
    <property type="term" value="P:response to wounding"/>
    <property type="evidence" value="ECO:0007669"/>
    <property type="project" value="InterPro"/>
</dbReference>
<dbReference type="Gramene" id="TraesPARA_EIv1.0_0093040.1">
    <property type="protein sequence ID" value="TraesPARA_EIv1.0_0093040.1.CDS1"/>
    <property type="gene ID" value="TraesPARA_EIv1.0_0093040"/>
</dbReference>
<reference evidence="4" key="1">
    <citation type="submission" date="2018-08" db="EMBL/GenBank/DDBJ databases">
        <authorList>
            <person name="Rossello M."/>
        </authorList>
    </citation>
    <scope>NUCLEOTIDE SEQUENCE [LARGE SCALE GENOMIC DNA]</scope>
    <source>
        <strain evidence="4">cv. Chinese Spring</strain>
    </source>
</reference>
<dbReference type="Gramene" id="TraesJAG7B03G04240870.1">
    <property type="protein sequence ID" value="TraesJAG7B03G04240870.1.CDS1"/>
    <property type="gene ID" value="TraesJAG7B03G04240870"/>
</dbReference>
<keyword evidence="2" id="KW-0646">Protease inhibitor</keyword>
<dbReference type="Pfam" id="PF00280">
    <property type="entry name" value="potato_inhibit"/>
    <property type="match status" value="1"/>
</dbReference>
<dbReference type="Gramene" id="TraesCAD_scaffold_013717_01G000100.1">
    <property type="protein sequence ID" value="TraesCAD_scaffold_013717_01G000100.1"/>
    <property type="gene ID" value="TraesCAD_scaffold_013717_01G000100"/>
</dbReference>
<evidence type="ECO:0000313" key="5">
    <source>
        <dbReference type="Proteomes" id="UP000019116"/>
    </source>
</evidence>
<dbReference type="InterPro" id="IPR036354">
    <property type="entry name" value="Prot_inh_pot1_sf"/>
</dbReference>
<dbReference type="Gramene" id="TraesWEE_scaffold_007405_01G000700.1">
    <property type="protein sequence ID" value="TraesWEE_scaffold_007405_01G000700.1"/>
    <property type="gene ID" value="TraesWEE_scaffold_007405_01G000700"/>
</dbReference>
<dbReference type="PRINTS" id="PR00292">
    <property type="entry name" value="POTATOINHBTR"/>
</dbReference>
<evidence type="ECO:0000256" key="3">
    <source>
        <dbReference type="ARBA" id="ARBA00022900"/>
    </source>
</evidence>
<dbReference type="OrthoDB" id="658623at2759"/>
<dbReference type="EnsemblPlants" id="TraesCS1A02G041600.1">
    <property type="protein sequence ID" value="TraesCS1A02G041600.1.cds1"/>
    <property type="gene ID" value="TraesCS1A02G041600"/>
</dbReference>
<dbReference type="Gramene" id="TraesCLE_scaffold_053566_01G000100.1">
    <property type="protein sequence ID" value="TraesCLE_scaffold_053566_01G000100.1"/>
    <property type="gene ID" value="TraesCLE_scaffold_053566_01G000100"/>
</dbReference>
<dbReference type="SUPFAM" id="SSF54654">
    <property type="entry name" value="CI-2 family of serine protease inhibitors"/>
    <property type="match status" value="1"/>
</dbReference>
<reference evidence="4" key="2">
    <citation type="submission" date="2018-10" db="UniProtKB">
        <authorList>
            <consortium name="EnsemblPlants"/>
        </authorList>
    </citation>
    <scope>IDENTIFICATION</scope>
</reference>
<organism evidence="4">
    <name type="scientific">Triticum aestivum</name>
    <name type="common">Wheat</name>
    <dbReference type="NCBI Taxonomy" id="4565"/>
    <lineage>
        <taxon>Eukaryota</taxon>
        <taxon>Viridiplantae</taxon>
        <taxon>Streptophyta</taxon>
        <taxon>Embryophyta</taxon>
        <taxon>Tracheophyta</taxon>
        <taxon>Spermatophyta</taxon>
        <taxon>Magnoliopsida</taxon>
        <taxon>Liliopsida</taxon>
        <taxon>Poales</taxon>
        <taxon>Poaceae</taxon>
        <taxon>BOP clade</taxon>
        <taxon>Pooideae</taxon>
        <taxon>Triticodae</taxon>
        <taxon>Triticeae</taxon>
        <taxon>Triticinae</taxon>
        <taxon>Triticum</taxon>
    </lineage>
</organism>
<dbReference type="Gramene" id="TraesCS1A02G041600.1">
    <property type="protein sequence ID" value="TraesCS1A02G041600.1.cds1"/>
    <property type="gene ID" value="TraesCS1A02G041600"/>
</dbReference>
<dbReference type="Gramene" id="TraesSTAUn03G04501590.1">
    <property type="protein sequence ID" value="TraesSTAUn03G04501590.1.CDS1"/>
    <property type="gene ID" value="TraesSTAUn03G04501590"/>
</dbReference>
<sequence length="76" mass="8182">MSSMDDTTHGGLFVEESKSWPEVVGKSIKEAGEIILKDKHDDDIVVLPAGAQVALDLRPKCVPIFVDTVAETPFTG</sequence>
<dbReference type="Gramene" id="TraesMAC1A03G00012400.1">
    <property type="protein sequence ID" value="TraesMAC1A03G00012400.1.CDS1"/>
    <property type="gene ID" value="TraesMAC1A03G00012400"/>
</dbReference>